<dbReference type="PROSITE" id="PS51257">
    <property type="entry name" value="PROKAR_LIPOPROTEIN"/>
    <property type="match status" value="1"/>
</dbReference>
<dbReference type="Gene3D" id="1.10.760.10">
    <property type="entry name" value="Cytochrome c-like domain"/>
    <property type="match status" value="1"/>
</dbReference>
<comment type="caution">
    <text evidence="7">The sequence shown here is derived from an EMBL/GenBank/DDBJ whole genome shotgun (WGS) entry which is preliminary data.</text>
</comment>
<keyword evidence="3 4" id="KW-0408">Iron</keyword>
<evidence type="ECO:0000256" key="3">
    <source>
        <dbReference type="ARBA" id="ARBA00023004"/>
    </source>
</evidence>
<protein>
    <submittedName>
        <fullName evidence="7">Cytochrome c</fullName>
    </submittedName>
</protein>
<keyword evidence="8" id="KW-1185">Reference proteome</keyword>
<feature type="chain" id="PRO_5047495128" evidence="5">
    <location>
        <begin position="28"/>
        <end position="128"/>
    </location>
</feature>
<feature type="signal peptide" evidence="5">
    <location>
        <begin position="1"/>
        <end position="27"/>
    </location>
</feature>
<evidence type="ECO:0000256" key="4">
    <source>
        <dbReference type="PROSITE-ProRule" id="PRU00433"/>
    </source>
</evidence>
<name>A0ABU5DMN8_9BURK</name>
<proteinExistence type="predicted"/>
<evidence type="ECO:0000259" key="6">
    <source>
        <dbReference type="PROSITE" id="PS51007"/>
    </source>
</evidence>
<dbReference type="SUPFAM" id="SSF46626">
    <property type="entry name" value="Cytochrome c"/>
    <property type="match status" value="1"/>
</dbReference>
<evidence type="ECO:0000256" key="2">
    <source>
        <dbReference type="ARBA" id="ARBA00022723"/>
    </source>
</evidence>
<dbReference type="InterPro" id="IPR009056">
    <property type="entry name" value="Cyt_c-like_dom"/>
</dbReference>
<gene>
    <name evidence="7" type="ORF">SNE35_23970</name>
</gene>
<organism evidence="7 8">
    <name type="scientific">Roseateles agri</name>
    <dbReference type="NCBI Taxonomy" id="3098619"/>
    <lineage>
        <taxon>Bacteria</taxon>
        <taxon>Pseudomonadati</taxon>
        <taxon>Pseudomonadota</taxon>
        <taxon>Betaproteobacteria</taxon>
        <taxon>Burkholderiales</taxon>
        <taxon>Sphaerotilaceae</taxon>
        <taxon>Roseateles</taxon>
    </lineage>
</organism>
<keyword evidence="2 4" id="KW-0479">Metal-binding</keyword>
<evidence type="ECO:0000313" key="7">
    <source>
        <dbReference type="EMBL" id="MDY0747581.1"/>
    </source>
</evidence>
<accession>A0ABU5DMN8</accession>
<sequence>MTALRPTTLPVLTGLLLLLAACAPQQGRSDLTTVAGSDPERGRRLMARYQCGSCHRAGEVFAAGGQLGPSLDRYGQRSYIAGELPNTPEMLQRWLLDPPGLLPGTAMPSLGITDDDARDMAGYLLSLR</sequence>
<reference evidence="7 8" key="1">
    <citation type="submission" date="2023-11" db="EMBL/GenBank/DDBJ databases">
        <title>Paucibacter sp. nov., isolated from fresh soil in Korea.</title>
        <authorList>
            <person name="Le N.T.T."/>
        </authorList>
    </citation>
    <scope>NUCLEOTIDE SEQUENCE [LARGE SCALE GENOMIC DNA]</scope>
    <source>
        <strain evidence="7 8">R3-3</strain>
    </source>
</reference>
<dbReference type="InterPro" id="IPR036909">
    <property type="entry name" value="Cyt_c-like_dom_sf"/>
</dbReference>
<feature type="domain" description="Cytochrome c" evidence="6">
    <location>
        <begin position="37"/>
        <end position="128"/>
    </location>
</feature>
<dbReference type="EMBL" id="JAXCLA010000008">
    <property type="protein sequence ID" value="MDY0747581.1"/>
    <property type="molecule type" value="Genomic_DNA"/>
</dbReference>
<keyword evidence="5" id="KW-0732">Signal</keyword>
<evidence type="ECO:0000256" key="5">
    <source>
        <dbReference type="SAM" id="SignalP"/>
    </source>
</evidence>
<dbReference type="Pfam" id="PF00034">
    <property type="entry name" value="Cytochrom_C"/>
    <property type="match status" value="1"/>
</dbReference>
<evidence type="ECO:0000313" key="8">
    <source>
        <dbReference type="Proteomes" id="UP001285263"/>
    </source>
</evidence>
<dbReference type="PROSITE" id="PS51007">
    <property type="entry name" value="CYTC"/>
    <property type="match status" value="1"/>
</dbReference>
<dbReference type="Proteomes" id="UP001285263">
    <property type="component" value="Unassembled WGS sequence"/>
</dbReference>
<keyword evidence="1 4" id="KW-0349">Heme</keyword>
<evidence type="ECO:0000256" key="1">
    <source>
        <dbReference type="ARBA" id="ARBA00022617"/>
    </source>
</evidence>